<protein>
    <recommendedName>
        <fullName evidence="3">Septicolysin</fullName>
    </recommendedName>
</protein>
<proteinExistence type="predicted"/>
<dbReference type="Pfam" id="PF20935">
    <property type="entry name" value="DUF6847"/>
    <property type="match status" value="1"/>
</dbReference>
<reference evidence="1 2" key="1">
    <citation type="submission" date="2016-02" db="EMBL/GenBank/DDBJ databases">
        <title>Genome sequence of Tissierella creatinophila DSM 6911.</title>
        <authorList>
            <person name="Poehlein A."/>
            <person name="Daniel R."/>
        </authorList>
    </citation>
    <scope>NUCLEOTIDE SEQUENCE [LARGE SCALE GENOMIC DNA]</scope>
    <source>
        <strain evidence="1 2">DSM 6911</strain>
    </source>
</reference>
<gene>
    <name evidence="1" type="ORF">TICRE_13410</name>
</gene>
<dbReference type="CDD" id="cd12208">
    <property type="entry name" value="DIP1984-like"/>
    <property type="match status" value="1"/>
</dbReference>
<evidence type="ECO:0000313" key="1">
    <source>
        <dbReference type="EMBL" id="OLS02696.1"/>
    </source>
</evidence>
<dbReference type="RefSeq" id="WP_075726389.1">
    <property type="nucleotide sequence ID" value="NZ_LTDM01000021.1"/>
</dbReference>
<dbReference type="Proteomes" id="UP000186112">
    <property type="component" value="Unassembled WGS sequence"/>
</dbReference>
<organism evidence="1 2">
    <name type="scientific">Tissierella creatinophila DSM 6911</name>
    <dbReference type="NCBI Taxonomy" id="1123403"/>
    <lineage>
        <taxon>Bacteria</taxon>
        <taxon>Bacillati</taxon>
        <taxon>Bacillota</taxon>
        <taxon>Tissierellia</taxon>
        <taxon>Tissierellales</taxon>
        <taxon>Tissierellaceae</taxon>
        <taxon>Tissierella</taxon>
    </lineage>
</organism>
<dbReference type="InterPro" id="IPR047741">
    <property type="entry name" value="DIP1984-like"/>
</dbReference>
<evidence type="ECO:0008006" key="3">
    <source>
        <dbReference type="Google" id="ProtNLM"/>
    </source>
</evidence>
<dbReference type="OrthoDB" id="3730241at2"/>
<sequence>MKLAEALILRADLQKRIEQVKSRLRNNILVQEGERPSEEPDFLLKELFSNQDELSSLIKRINTTNNLTRFDDKLTLAEALVDRDILLERRSILANAAEEASVKPDRYSRTEIKYVSIIDVKEFQKEADKLSKEYRELDTKIQGLNWIIDLV</sequence>
<evidence type="ECO:0000313" key="2">
    <source>
        <dbReference type="Proteomes" id="UP000186112"/>
    </source>
</evidence>
<accession>A0A1U7M5Y8</accession>
<dbReference type="EMBL" id="LTDM01000021">
    <property type="protein sequence ID" value="OLS02696.1"/>
    <property type="molecule type" value="Genomic_DNA"/>
</dbReference>
<dbReference type="Gene3D" id="6.10.320.10">
    <property type="match status" value="1"/>
</dbReference>
<dbReference type="NCBIfam" id="NF038048">
    <property type="entry name" value="DIP1984_fam"/>
    <property type="match status" value="1"/>
</dbReference>
<name>A0A1U7M5Y8_TISCR</name>
<dbReference type="AlphaFoldDB" id="A0A1U7M5Y8"/>
<comment type="caution">
    <text evidence="1">The sequence shown here is derived from an EMBL/GenBank/DDBJ whole genome shotgun (WGS) entry which is preliminary data.</text>
</comment>
<keyword evidence="2" id="KW-1185">Reference proteome</keyword>